<gene>
    <name evidence="9" type="ORF">GCM10022383_01850</name>
</gene>
<proteinExistence type="predicted"/>
<organism evidence="9 10">
    <name type="scientific">Microbacterium soli</name>
    <dbReference type="NCBI Taxonomy" id="446075"/>
    <lineage>
        <taxon>Bacteria</taxon>
        <taxon>Bacillati</taxon>
        <taxon>Actinomycetota</taxon>
        <taxon>Actinomycetes</taxon>
        <taxon>Micrococcales</taxon>
        <taxon>Microbacteriaceae</taxon>
        <taxon>Microbacterium</taxon>
    </lineage>
</organism>
<dbReference type="InterPro" id="IPR018480">
    <property type="entry name" value="PNAcMuramoyl-5peptid_Trfase_CS"/>
</dbReference>
<comment type="subcellular location">
    <subcellularLocation>
        <location evidence="1">Cell membrane</location>
        <topology evidence="1">Multi-pass membrane protein</topology>
    </subcellularLocation>
</comment>
<keyword evidence="3" id="KW-0808">Transferase</keyword>
<feature type="transmembrane region" description="Helical" evidence="8">
    <location>
        <begin position="108"/>
        <end position="128"/>
    </location>
</feature>
<feature type="transmembrane region" description="Helical" evidence="8">
    <location>
        <begin position="319"/>
        <end position="341"/>
    </location>
</feature>
<keyword evidence="10" id="KW-1185">Reference proteome</keyword>
<feature type="transmembrane region" description="Helical" evidence="8">
    <location>
        <begin position="197"/>
        <end position="215"/>
    </location>
</feature>
<sequence>MKQYLFTVILTASIAFALTWAVWRLSLRFKLYPGIRERDVHKTPKPRLGGVAMFVAIASAIVISAANPFFERMWSPPHTLWSILLATAVIAIVGVIDDLWDLDWMIKLAAQFLAAGIITAGGGLQVLSLPVGDMILVSPWVSVSITMLAIVVVMNAVNFIDGLDGLVAGVCLIANGIFFVYSYILTRDSGATSYFNLATFLAAVLIGACAGFLPFNWSPAKIFMGDSGALVLGLLMATSAIAVTTQGDVNAFDPERFGRSQLLGAFIPIVLPVVIVILPLLDFVLAVFRRMRAGKSPFAPDRKHLHHRMLDLGHRDRDVVLVFYAWTAVISLGVLLMYIATRQDWPGGYIVGIVFGAIGTAACLVVTLMPSRHRLTAHPVQPPASSAPPENGASEPAAPPTPLPDSADSTPTEPR</sequence>
<evidence type="ECO:0000256" key="7">
    <source>
        <dbReference type="SAM" id="MobiDB-lite"/>
    </source>
</evidence>
<comment type="caution">
    <text evidence="9">The sequence shown here is derived from an EMBL/GenBank/DDBJ whole genome shotgun (WGS) entry which is preliminary data.</text>
</comment>
<evidence type="ECO:0000256" key="4">
    <source>
        <dbReference type="ARBA" id="ARBA00022692"/>
    </source>
</evidence>
<dbReference type="CDD" id="cd06853">
    <property type="entry name" value="GT_WecA_like"/>
    <property type="match status" value="1"/>
</dbReference>
<feature type="transmembrane region" description="Helical" evidence="8">
    <location>
        <begin position="227"/>
        <end position="245"/>
    </location>
</feature>
<keyword evidence="6 8" id="KW-0472">Membrane</keyword>
<reference evidence="10" key="1">
    <citation type="journal article" date="2019" name="Int. J. Syst. Evol. Microbiol.">
        <title>The Global Catalogue of Microorganisms (GCM) 10K type strain sequencing project: providing services to taxonomists for standard genome sequencing and annotation.</title>
        <authorList>
            <consortium name="The Broad Institute Genomics Platform"/>
            <consortium name="The Broad Institute Genome Sequencing Center for Infectious Disease"/>
            <person name="Wu L."/>
            <person name="Ma J."/>
        </authorList>
    </citation>
    <scope>NUCLEOTIDE SEQUENCE [LARGE SCALE GENOMIC DNA]</scope>
    <source>
        <strain evidence="10">JCM 17024</strain>
    </source>
</reference>
<feature type="transmembrane region" description="Helical" evidence="8">
    <location>
        <begin position="6"/>
        <end position="27"/>
    </location>
</feature>
<accession>A0ABP7MMJ3</accession>
<feature type="transmembrane region" description="Helical" evidence="8">
    <location>
        <begin position="166"/>
        <end position="185"/>
    </location>
</feature>
<dbReference type="PROSITE" id="PS01348">
    <property type="entry name" value="MRAY_2"/>
    <property type="match status" value="1"/>
</dbReference>
<evidence type="ECO:0000256" key="5">
    <source>
        <dbReference type="ARBA" id="ARBA00022989"/>
    </source>
</evidence>
<feature type="transmembrane region" description="Helical" evidence="8">
    <location>
        <begin position="347"/>
        <end position="369"/>
    </location>
</feature>
<keyword evidence="2" id="KW-1003">Cell membrane</keyword>
<dbReference type="Proteomes" id="UP001501591">
    <property type="component" value="Unassembled WGS sequence"/>
</dbReference>
<feature type="transmembrane region" description="Helical" evidence="8">
    <location>
        <begin position="48"/>
        <end position="66"/>
    </location>
</feature>
<dbReference type="InterPro" id="IPR000715">
    <property type="entry name" value="Glycosyl_transferase_4"/>
</dbReference>
<evidence type="ECO:0000256" key="1">
    <source>
        <dbReference type="ARBA" id="ARBA00004651"/>
    </source>
</evidence>
<keyword evidence="5 8" id="KW-1133">Transmembrane helix</keyword>
<dbReference type="RefSeq" id="WP_344817616.1">
    <property type="nucleotide sequence ID" value="NZ_BAABCP010000001.1"/>
</dbReference>
<feature type="region of interest" description="Disordered" evidence="7">
    <location>
        <begin position="377"/>
        <end position="415"/>
    </location>
</feature>
<dbReference type="Pfam" id="PF00953">
    <property type="entry name" value="Glycos_transf_4"/>
    <property type="match status" value="1"/>
</dbReference>
<feature type="transmembrane region" description="Helical" evidence="8">
    <location>
        <begin position="78"/>
        <end position="96"/>
    </location>
</feature>
<protein>
    <submittedName>
        <fullName evidence="9">MraY family glycosyltransferase</fullName>
    </submittedName>
</protein>
<evidence type="ECO:0000256" key="2">
    <source>
        <dbReference type="ARBA" id="ARBA00022475"/>
    </source>
</evidence>
<evidence type="ECO:0000256" key="8">
    <source>
        <dbReference type="SAM" id="Phobius"/>
    </source>
</evidence>
<evidence type="ECO:0000256" key="3">
    <source>
        <dbReference type="ARBA" id="ARBA00022679"/>
    </source>
</evidence>
<keyword evidence="4 8" id="KW-0812">Transmembrane</keyword>
<dbReference type="PANTHER" id="PTHR22926">
    <property type="entry name" value="PHOSPHO-N-ACETYLMURAMOYL-PENTAPEPTIDE-TRANSFERASE"/>
    <property type="match status" value="1"/>
</dbReference>
<name>A0ABP7MMJ3_9MICO</name>
<dbReference type="EMBL" id="BAABCP010000001">
    <property type="protein sequence ID" value="GAA3926288.1"/>
    <property type="molecule type" value="Genomic_DNA"/>
</dbReference>
<evidence type="ECO:0000313" key="10">
    <source>
        <dbReference type="Proteomes" id="UP001501591"/>
    </source>
</evidence>
<feature type="transmembrane region" description="Helical" evidence="8">
    <location>
        <begin position="265"/>
        <end position="288"/>
    </location>
</feature>
<dbReference type="PANTHER" id="PTHR22926:SF3">
    <property type="entry name" value="UNDECAPRENYL-PHOSPHATE ALPHA-N-ACETYLGLUCOSAMINYL 1-PHOSPHATE TRANSFERASE"/>
    <property type="match status" value="1"/>
</dbReference>
<feature type="transmembrane region" description="Helical" evidence="8">
    <location>
        <begin position="134"/>
        <end position="154"/>
    </location>
</feature>
<evidence type="ECO:0000313" key="9">
    <source>
        <dbReference type="EMBL" id="GAA3926288.1"/>
    </source>
</evidence>
<evidence type="ECO:0000256" key="6">
    <source>
        <dbReference type="ARBA" id="ARBA00023136"/>
    </source>
</evidence>